<dbReference type="EMBL" id="JAACJL010000032">
    <property type="protein sequence ID" value="KAF4616134.1"/>
    <property type="molecule type" value="Genomic_DNA"/>
</dbReference>
<name>A0A8H4QSG3_9AGAR</name>
<protein>
    <recommendedName>
        <fullName evidence="5">JmjC domain-containing protein</fullName>
    </recommendedName>
</protein>
<feature type="region of interest" description="Disordered" evidence="4">
    <location>
        <begin position="179"/>
        <end position="264"/>
    </location>
</feature>
<feature type="compositionally biased region" description="Low complexity" evidence="4">
    <location>
        <begin position="223"/>
        <end position="241"/>
    </location>
</feature>
<dbReference type="InterPro" id="IPR003347">
    <property type="entry name" value="JmjC_dom"/>
</dbReference>
<organism evidence="6 7">
    <name type="scientific">Agrocybe pediades</name>
    <dbReference type="NCBI Taxonomy" id="84607"/>
    <lineage>
        <taxon>Eukaryota</taxon>
        <taxon>Fungi</taxon>
        <taxon>Dikarya</taxon>
        <taxon>Basidiomycota</taxon>
        <taxon>Agaricomycotina</taxon>
        <taxon>Agaricomycetes</taxon>
        <taxon>Agaricomycetidae</taxon>
        <taxon>Agaricales</taxon>
        <taxon>Agaricineae</taxon>
        <taxon>Strophariaceae</taxon>
        <taxon>Agrocybe</taxon>
    </lineage>
</organism>
<feature type="region of interest" description="Disordered" evidence="4">
    <location>
        <begin position="794"/>
        <end position="823"/>
    </location>
</feature>
<feature type="domain" description="JmjC" evidence="5">
    <location>
        <begin position="683"/>
        <end position="903"/>
    </location>
</feature>
<dbReference type="PROSITE" id="PS51184">
    <property type="entry name" value="JMJC"/>
    <property type="match status" value="1"/>
</dbReference>
<dbReference type="GO" id="GO:0000785">
    <property type="term" value="C:chromatin"/>
    <property type="evidence" value="ECO:0007669"/>
    <property type="project" value="TreeGrafter"/>
</dbReference>
<dbReference type="Pfam" id="PF02373">
    <property type="entry name" value="JmjC"/>
    <property type="match status" value="1"/>
</dbReference>
<dbReference type="GO" id="GO:0032454">
    <property type="term" value="F:histone H3K9 demethylase activity"/>
    <property type="evidence" value="ECO:0007669"/>
    <property type="project" value="InterPro"/>
</dbReference>
<dbReference type="SUPFAM" id="SSF51197">
    <property type="entry name" value="Clavaminate synthase-like"/>
    <property type="match status" value="1"/>
</dbReference>
<sequence length="976" mass="109702">MQVQSAQDPTKKTSITSLLNPQEVSRYPAQSSDPLVVNQSHNTVIYGTSHYDPAGSYQLRGASWDSVDDPSRRHHHPQSPIDQRHYQRHSPSAEYAYPDGAQEYSGHSSWQPPPAGSHHDMTYNHEQPVWQAGSRASVRIVAKDSAAQQHGYGQQPHPYYNRHHQMYSQSYDLYGQAHDQPLASSTSPPQEQSTSASSSSKRQLSADDTALAPKAKRPKTKSKTSATDTTSPSSTTPGATKRGYSAKKRNEAAQISAQNDALQKSMSTNAQDTLVDQEGVSVIIELQGARCMSNRYKNEIFPRCVSCTRRWAGDTCRFQGIRYFLRDPQKRLFSMTFRAAQPPTPPIMHFPKQWNRSLEKGHINRTKLSIAKSLLPTLMKEQEHVQTDDIVRRARETDVRATCDTCMTSLFASTFMCRLCGREVCNDCFKQVRELTEEPENASPAERAAIAQRREVFSRSNPFFLHCARRNEHMASNFTPVTRFLSNELDEAVQAMTTFLASDVREEAERASEALTETLRKPSIVQDLGLKLYPPVSPGNKQTHFPDPLQQPIYDNYVPAREPQHITEIPIYRAQIIPASYYDPPSVSSGSSTFPAFSSLWRQGLPLLVKDVLPRFKLEWTPKSFVQRYGEQGCLVVECQTDTNQRITIENFFNSFGKYEGRNECLKLKDWPTNTDFKTACPDLYEDFSNAVPVPDYVRRDGVYNIGSHFPTNAVGPDLGPKMYNSFASSQEPGSRGSTRLHMDMADALNVMLHAEPCPDGSEGYAVWDLYRAEDSDTIRAFLKKRFGYNPAANNVNGSNAGASSSKSASDKGSAQGAPPVQMLGHDGIHNQQFYLDVELRKALWEECGVKSYRIYQRPGDGVFIPAGCAHQVANMSDCMKIATDFVSPENIDRCEKLTREFREQNHSKVWKEDVLQLRTMMWFAWQSCSAREEEIAKEDGATNHGRVETGHDRIMAEVLPAVGARVNEDRQSRGL</sequence>
<evidence type="ECO:0000313" key="7">
    <source>
        <dbReference type="Proteomes" id="UP000521872"/>
    </source>
</evidence>
<dbReference type="GO" id="GO:0003712">
    <property type="term" value="F:transcription coregulator activity"/>
    <property type="evidence" value="ECO:0007669"/>
    <property type="project" value="TreeGrafter"/>
</dbReference>
<reference evidence="6 7" key="1">
    <citation type="submission" date="2019-12" db="EMBL/GenBank/DDBJ databases">
        <authorList>
            <person name="Floudas D."/>
            <person name="Bentzer J."/>
            <person name="Ahren D."/>
            <person name="Johansson T."/>
            <person name="Persson P."/>
            <person name="Tunlid A."/>
        </authorList>
    </citation>
    <scope>NUCLEOTIDE SEQUENCE [LARGE SCALE GENOMIC DNA]</scope>
    <source>
        <strain evidence="6 7">CBS 102.39</strain>
    </source>
</reference>
<comment type="subcellular location">
    <subcellularLocation>
        <location evidence="1">Nucleus</location>
    </subcellularLocation>
</comment>
<evidence type="ECO:0000313" key="6">
    <source>
        <dbReference type="EMBL" id="KAF4616134.1"/>
    </source>
</evidence>
<evidence type="ECO:0000256" key="4">
    <source>
        <dbReference type="SAM" id="MobiDB-lite"/>
    </source>
</evidence>
<accession>A0A8H4QSG3</accession>
<keyword evidence="2" id="KW-0479">Metal-binding</keyword>
<feature type="compositionally biased region" description="Low complexity" evidence="4">
    <location>
        <begin position="794"/>
        <end position="818"/>
    </location>
</feature>
<evidence type="ECO:0000256" key="3">
    <source>
        <dbReference type="ARBA" id="ARBA00023242"/>
    </source>
</evidence>
<comment type="caution">
    <text evidence="6">The sequence shown here is derived from an EMBL/GenBank/DDBJ whole genome shotgun (WGS) entry which is preliminary data.</text>
</comment>
<evidence type="ECO:0000259" key="5">
    <source>
        <dbReference type="PROSITE" id="PS51184"/>
    </source>
</evidence>
<gene>
    <name evidence="6" type="ORF">D9613_011464</name>
</gene>
<feature type="region of interest" description="Disordered" evidence="4">
    <location>
        <begin position="62"/>
        <end position="122"/>
    </location>
</feature>
<dbReference type="Proteomes" id="UP000521872">
    <property type="component" value="Unassembled WGS sequence"/>
</dbReference>
<dbReference type="Gene3D" id="2.60.120.650">
    <property type="entry name" value="Cupin"/>
    <property type="match status" value="1"/>
</dbReference>
<feature type="region of interest" description="Disordered" evidence="4">
    <location>
        <begin position="1"/>
        <end position="37"/>
    </location>
</feature>
<dbReference type="AlphaFoldDB" id="A0A8H4QSG3"/>
<keyword evidence="3" id="KW-0539">Nucleus</keyword>
<dbReference type="PANTHER" id="PTHR12549">
    <property type="entry name" value="JMJC DOMAIN-CONTAINING HISTONE DEMETHYLATION PROTEIN"/>
    <property type="match status" value="1"/>
</dbReference>
<feature type="compositionally biased region" description="Polar residues" evidence="4">
    <location>
        <begin position="253"/>
        <end position="264"/>
    </location>
</feature>
<keyword evidence="7" id="KW-1185">Reference proteome</keyword>
<dbReference type="GO" id="GO:0046872">
    <property type="term" value="F:metal ion binding"/>
    <property type="evidence" value="ECO:0007669"/>
    <property type="project" value="UniProtKB-KW"/>
</dbReference>
<evidence type="ECO:0000256" key="2">
    <source>
        <dbReference type="ARBA" id="ARBA00022723"/>
    </source>
</evidence>
<dbReference type="SMART" id="SM00558">
    <property type="entry name" value="JmjC"/>
    <property type="match status" value="1"/>
</dbReference>
<dbReference type="GO" id="GO:0000118">
    <property type="term" value="C:histone deacetylase complex"/>
    <property type="evidence" value="ECO:0007669"/>
    <property type="project" value="TreeGrafter"/>
</dbReference>
<dbReference type="GO" id="GO:0031490">
    <property type="term" value="F:chromatin DNA binding"/>
    <property type="evidence" value="ECO:0007669"/>
    <property type="project" value="TreeGrafter"/>
</dbReference>
<dbReference type="InterPro" id="IPR045109">
    <property type="entry name" value="LSDs-like"/>
</dbReference>
<proteinExistence type="predicted"/>
<evidence type="ECO:0000256" key="1">
    <source>
        <dbReference type="ARBA" id="ARBA00004123"/>
    </source>
</evidence>
<feature type="compositionally biased region" description="Low complexity" evidence="4">
    <location>
        <begin position="183"/>
        <end position="200"/>
    </location>
</feature>
<dbReference type="GO" id="GO:0006357">
    <property type="term" value="P:regulation of transcription by RNA polymerase II"/>
    <property type="evidence" value="ECO:0007669"/>
    <property type="project" value="TreeGrafter"/>
</dbReference>
<dbReference type="PANTHER" id="PTHR12549:SF38">
    <property type="entry name" value="JMJC DOMAIN-CONTAINING HISTONE DEMETHYLASE 2, ISOFORM A"/>
    <property type="match status" value="1"/>
</dbReference>